<dbReference type="Gene3D" id="3.30.450.40">
    <property type="match status" value="1"/>
</dbReference>
<feature type="coiled-coil region" evidence="4">
    <location>
        <begin position="92"/>
        <end position="122"/>
    </location>
</feature>
<feature type="transmembrane region" description="Helical" evidence="5">
    <location>
        <begin position="200"/>
        <end position="221"/>
    </location>
</feature>
<dbReference type="SMART" id="SM00267">
    <property type="entry name" value="GGDEF"/>
    <property type="match status" value="1"/>
</dbReference>
<dbReference type="OrthoDB" id="9803824at2"/>
<dbReference type="CDD" id="cd01949">
    <property type="entry name" value="GGDEF"/>
    <property type="match status" value="1"/>
</dbReference>
<evidence type="ECO:0000256" key="3">
    <source>
        <dbReference type="ARBA" id="ARBA00034247"/>
    </source>
</evidence>
<protein>
    <recommendedName>
        <fullName evidence="2">diguanylate cyclase</fullName>
        <ecNumber evidence="2">2.7.7.65</ecNumber>
    </recommendedName>
</protein>
<dbReference type="Proteomes" id="UP000630149">
    <property type="component" value="Unassembled WGS sequence"/>
</dbReference>
<dbReference type="InterPro" id="IPR000160">
    <property type="entry name" value="GGDEF_dom"/>
</dbReference>
<dbReference type="Gene3D" id="3.30.70.270">
    <property type="match status" value="1"/>
</dbReference>
<dbReference type="FunFam" id="3.30.70.270:FF:000001">
    <property type="entry name" value="Diguanylate cyclase domain protein"/>
    <property type="match status" value="1"/>
</dbReference>
<gene>
    <name evidence="7" type="primary">pleD</name>
    <name evidence="7" type="ORF">GCM10007966_08500</name>
</gene>
<dbReference type="InterPro" id="IPR029016">
    <property type="entry name" value="GAF-like_dom_sf"/>
</dbReference>
<dbReference type="Pfam" id="PF00990">
    <property type="entry name" value="GGDEF"/>
    <property type="match status" value="1"/>
</dbReference>
<dbReference type="InterPro" id="IPR007891">
    <property type="entry name" value="CHASE3"/>
</dbReference>
<dbReference type="NCBIfam" id="TIGR00254">
    <property type="entry name" value="GGDEF"/>
    <property type="match status" value="1"/>
</dbReference>
<dbReference type="InterPro" id="IPR029787">
    <property type="entry name" value="Nucleotide_cyclase"/>
</dbReference>
<dbReference type="CDD" id="cd19410">
    <property type="entry name" value="HK9-like_sensor"/>
    <property type="match status" value="1"/>
</dbReference>
<dbReference type="GO" id="GO:0016301">
    <property type="term" value="F:kinase activity"/>
    <property type="evidence" value="ECO:0007669"/>
    <property type="project" value="UniProtKB-KW"/>
</dbReference>
<evidence type="ECO:0000256" key="1">
    <source>
        <dbReference type="ARBA" id="ARBA00001946"/>
    </source>
</evidence>
<dbReference type="PANTHER" id="PTHR45138:SF9">
    <property type="entry name" value="DIGUANYLATE CYCLASE DGCM-RELATED"/>
    <property type="match status" value="1"/>
</dbReference>
<evidence type="ECO:0000256" key="4">
    <source>
        <dbReference type="SAM" id="Coils"/>
    </source>
</evidence>
<dbReference type="InterPro" id="IPR050469">
    <property type="entry name" value="Diguanylate_Cyclase"/>
</dbReference>
<dbReference type="Gene3D" id="3.30.450.20">
    <property type="entry name" value="PAS domain"/>
    <property type="match status" value="1"/>
</dbReference>
<keyword evidence="5" id="KW-0812">Transmembrane</keyword>
<accession>A0A917NC02</accession>
<proteinExistence type="predicted"/>
<evidence type="ECO:0000313" key="7">
    <source>
        <dbReference type="EMBL" id="GGI82265.1"/>
    </source>
</evidence>
<dbReference type="Pfam" id="PF13492">
    <property type="entry name" value="GAF_3"/>
    <property type="match status" value="1"/>
</dbReference>
<sequence>MNEPSKHPSLIKLMKDKKLSQTTLNIIFIVALLSAILFSFVSYKQIQILADASQSVVHTYKVIDHINSALYRTVELESQQRGYLISGQEHFLEDFAEDVQDLKQELNQLDQLTAENKEQNKRVQAFIILVEERIDILSRVVLLKHGNKLFTEEGTNLLNRSQEMSSRVKGLGQEIRSVEYVLLKERNEAKTQNAEQTSHILLLGSVISVAFLLFAFLLVNFEIIRRRETERKHHQAEVQLRKIIESSTDMIAAFDKQDRFIMFNDNYFMEFKRLFGKKIEVGMTLQDALSNVPANQFEFAKDLENSLQNEINEKTIECMVQDEKRVYELSSAHIKDHDPENGSTIHTLRDITKRLQEHAELQASYKQLTLGMKILENKNQQITLLVEMSDIMLACGTQQELAHVVETYSKKLMQFASGYLYIMHPSRNFLEKILSWGAPIAQEITFTPQECWGIRLGRIHQVDKSHHTLVCEHIEDKEKNNSMLCIPLMAQNDIYGLFYLESEQDTLFEDENQRLLIIAFSELIALALANVRLRENLRHQSVRDPLTGLYNRRYLDDFLCKLINQSQRTESPISVMMLDLDHFKKINDTFGHDAGDAVLKEVGQIIENSVRDGDIAARFGGEEFVIIFYDIDLESTRVRAEAIRKEVSQLQIKYGAQIIGPITISIGISAFPVDGNNPNDLIDAADKALYYSKNHGRNQVSLYSNINIEGLLEQTSKKKD</sequence>
<comment type="caution">
    <text evidence="7">The sequence shown here is derived from an EMBL/GenBank/DDBJ whole genome shotgun (WGS) entry which is preliminary data.</text>
</comment>
<dbReference type="GO" id="GO:0052621">
    <property type="term" value="F:diguanylate cyclase activity"/>
    <property type="evidence" value="ECO:0007669"/>
    <property type="project" value="UniProtKB-EC"/>
</dbReference>
<feature type="domain" description="GGDEF" evidence="6">
    <location>
        <begin position="571"/>
        <end position="705"/>
    </location>
</feature>
<comment type="catalytic activity">
    <reaction evidence="3">
        <text>2 GTP = 3',3'-c-di-GMP + 2 diphosphate</text>
        <dbReference type="Rhea" id="RHEA:24898"/>
        <dbReference type="ChEBI" id="CHEBI:33019"/>
        <dbReference type="ChEBI" id="CHEBI:37565"/>
        <dbReference type="ChEBI" id="CHEBI:58805"/>
        <dbReference type="EC" id="2.7.7.65"/>
    </reaction>
</comment>
<dbReference type="PROSITE" id="PS50887">
    <property type="entry name" value="GGDEF"/>
    <property type="match status" value="1"/>
</dbReference>
<dbReference type="PANTHER" id="PTHR45138">
    <property type="entry name" value="REGULATORY COMPONENTS OF SENSORY TRANSDUCTION SYSTEM"/>
    <property type="match status" value="1"/>
</dbReference>
<keyword evidence="4" id="KW-0175">Coiled coil</keyword>
<dbReference type="SUPFAM" id="SSF55073">
    <property type="entry name" value="Nucleotide cyclase"/>
    <property type="match status" value="1"/>
</dbReference>
<comment type="cofactor">
    <cofactor evidence="1">
        <name>Mg(2+)</name>
        <dbReference type="ChEBI" id="CHEBI:18420"/>
    </cofactor>
</comment>
<dbReference type="SUPFAM" id="SSF55785">
    <property type="entry name" value="PYP-like sensor domain (PAS domain)"/>
    <property type="match status" value="1"/>
</dbReference>
<evidence type="ECO:0000256" key="2">
    <source>
        <dbReference type="ARBA" id="ARBA00012528"/>
    </source>
</evidence>
<evidence type="ECO:0000256" key="5">
    <source>
        <dbReference type="SAM" id="Phobius"/>
    </source>
</evidence>
<keyword evidence="5" id="KW-1133">Transmembrane helix</keyword>
<dbReference type="InterPro" id="IPR043128">
    <property type="entry name" value="Rev_trsase/Diguanyl_cyclase"/>
</dbReference>
<evidence type="ECO:0000313" key="8">
    <source>
        <dbReference type="Proteomes" id="UP000630149"/>
    </source>
</evidence>
<dbReference type="AlphaFoldDB" id="A0A917NC02"/>
<dbReference type="EC" id="2.7.7.65" evidence="2"/>
<dbReference type="EMBL" id="BMOB01000003">
    <property type="protein sequence ID" value="GGI82265.1"/>
    <property type="molecule type" value="Genomic_DNA"/>
</dbReference>
<dbReference type="InterPro" id="IPR003018">
    <property type="entry name" value="GAF"/>
</dbReference>
<keyword evidence="7" id="KW-0418">Kinase</keyword>
<reference evidence="7" key="1">
    <citation type="journal article" date="2014" name="Int. J. Syst. Evol. Microbiol.">
        <title>Complete genome sequence of Corynebacterium casei LMG S-19264T (=DSM 44701T), isolated from a smear-ripened cheese.</title>
        <authorList>
            <consortium name="US DOE Joint Genome Institute (JGI-PGF)"/>
            <person name="Walter F."/>
            <person name="Albersmeier A."/>
            <person name="Kalinowski J."/>
            <person name="Ruckert C."/>
        </authorList>
    </citation>
    <scope>NUCLEOTIDE SEQUENCE</scope>
    <source>
        <strain evidence="7">JCM 13919</strain>
    </source>
</reference>
<keyword evidence="5" id="KW-0472">Membrane</keyword>
<dbReference type="SUPFAM" id="SSF55781">
    <property type="entry name" value="GAF domain-like"/>
    <property type="match status" value="1"/>
</dbReference>
<dbReference type="SMART" id="SM00065">
    <property type="entry name" value="GAF"/>
    <property type="match status" value="1"/>
</dbReference>
<evidence type="ECO:0000259" key="6">
    <source>
        <dbReference type="PROSITE" id="PS50887"/>
    </source>
</evidence>
<keyword evidence="8" id="KW-1185">Reference proteome</keyword>
<name>A0A917NC02_9GAMM</name>
<dbReference type="InterPro" id="IPR035965">
    <property type="entry name" value="PAS-like_dom_sf"/>
</dbReference>
<dbReference type="Pfam" id="PF05227">
    <property type="entry name" value="CHASE3"/>
    <property type="match status" value="1"/>
</dbReference>
<dbReference type="InterPro" id="IPR000014">
    <property type="entry name" value="PAS"/>
</dbReference>
<dbReference type="NCBIfam" id="TIGR00229">
    <property type="entry name" value="sensory_box"/>
    <property type="match status" value="1"/>
</dbReference>
<dbReference type="RefSeq" id="WP_131776214.1">
    <property type="nucleotide sequence ID" value="NZ_BMOB01000003.1"/>
</dbReference>
<organism evidence="7 8">
    <name type="scientific">Legionella impletisoli</name>
    <dbReference type="NCBI Taxonomy" id="343510"/>
    <lineage>
        <taxon>Bacteria</taxon>
        <taxon>Pseudomonadati</taxon>
        <taxon>Pseudomonadota</taxon>
        <taxon>Gammaproteobacteria</taxon>
        <taxon>Legionellales</taxon>
        <taxon>Legionellaceae</taxon>
        <taxon>Legionella</taxon>
    </lineage>
</organism>
<feature type="transmembrane region" description="Helical" evidence="5">
    <location>
        <begin position="22"/>
        <end position="43"/>
    </location>
</feature>
<keyword evidence="7" id="KW-0808">Transferase</keyword>
<reference evidence="7" key="2">
    <citation type="submission" date="2020-09" db="EMBL/GenBank/DDBJ databases">
        <authorList>
            <person name="Sun Q."/>
            <person name="Ohkuma M."/>
        </authorList>
    </citation>
    <scope>NUCLEOTIDE SEQUENCE</scope>
    <source>
        <strain evidence="7">JCM 13919</strain>
    </source>
</reference>